<dbReference type="EMBL" id="LLXS01000038">
    <property type="protein sequence ID" value="KRG40120.1"/>
    <property type="molecule type" value="Genomic_DNA"/>
</dbReference>
<comment type="caution">
    <text evidence="3">The sequence shown here is derived from an EMBL/GenBank/DDBJ whole genome shotgun (WGS) entry which is preliminary data.</text>
</comment>
<keyword evidence="4" id="KW-1185">Reference proteome</keyword>
<gene>
    <name evidence="3" type="ORF">ARC78_13070</name>
</gene>
<dbReference type="NCBIfam" id="NF033807">
    <property type="entry name" value="CopL_fam"/>
    <property type="match status" value="1"/>
</dbReference>
<organism evidence="3 4">
    <name type="scientific">Stenotrophomonas pictorum JCM 9942</name>
    <dbReference type="NCBI Taxonomy" id="1236960"/>
    <lineage>
        <taxon>Bacteria</taxon>
        <taxon>Pseudomonadati</taxon>
        <taxon>Pseudomonadota</taxon>
        <taxon>Gammaproteobacteria</taxon>
        <taxon>Lysobacterales</taxon>
        <taxon>Lysobacteraceae</taxon>
        <taxon>Stenotrophomonas</taxon>
    </lineage>
</organism>
<feature type="signal peptide" evidence="2">
    <location>
        <begin position="1"/>
        <end position="35"/>
    </location>
</feature>
<proteinExistence type="predicted"/>
<protein>
    <recommendedName>
        <fullName evidence="5">CopL family metal-binding regulatory protein</fullName>
    </recommendedName>
</protein>
<reference evidence="3 4" key="1">
    <citation type="submission" date="2015-10" db="EMBL/GenBank/DDBJ databases">
        <title>Genome sequencing and analysis of members of genus Stenotrophomonas.</title>
        <authorList>
            <person name="Patil P.P."/>
            <person name="Midha S."/>
            <person name="Patil P.B."/>
        </authorList>
    </citation>
    <scope>NUCLEOTIDE SEQUENCE [LARGE SCALE GENOMIC DNA]</scope>
    <source>
        <strain evidence="3 4">JCM 9942</strain>
    </source>
</reference>
<evidence type="ECO:0000313" key="4">
    <source>
        <dbReference type="Proteomes" id="UP000050836"/>
    </source>
</evidence>
<evidence type="ECO:0000256" key="1">
    <source>
        <dbReference type="SAM" id="MobiDB-lite"/>
    </source>
</evidence>
<evidence type="ECO:0008006" key="5">
    <source>
        <dbReference type="Google" id="ProtNLM"/>
    </source>
</evidence>
<name>A0A0R0AGY0_9GAMM</name>
<dbReference type="AlphaFoldDB" id="A0A0R0AGY0"/>
<keyword evidence="2" id="KW-0732">Signal</keyword>
<feature type="region of interest" description="Disordered" evidence="1">
    <location>
        <begin position="94"/>
        <end position="127"/>
    </location>
</feature>
<accession>A0A0R0AGY0</accession>
<dbReference type="Proteomes" id="UP000050836">
    <property type="component" value="Unassembled WGS sequence"/>
</dbReference>
<feature type="chain" id="PRO_5006390754" description="CopL family metal-binding regulatory protein" evidence="2">
    <location>
        <begin position="36"/>
        <end position="127"/>
    </location>
</feature>
<dbReference type="InterPro" id="IPR048034">
    <property type="entry name" value="CopL-like"/>
</dbReference>
<feature type="compositionally biased region" description="Polar residues" evidence="1">
    <location>
        <begin position="100"/>
        <end position="111"/>
    </location>
</feature>
<evidence type="ECO:0000256" key="2">
    <source>
        <dbReference type="SAM" id="SignalP"/>
    </source>
</evidence>
<evidence type="ECO:0000313" key="3">
    <source>
        <dbReference type="EMBL" id="KRG40120.1"/>
    </source>
</evidence>
<sequence length="127" mass="13213">MVTPLFQAPVPVLRILLPLLLCLSLIASATGSVWAATAMAMPATTMAMDADHACCHDEGGMHADTTAPQPMELCGDGKHCDCMQHCNMLPTQALPPLSGVPQTAQPSASTQARDDAAPAQLNRPPIA</sequence>